<organism evidence="2 3">
    <name type="scientific">Daphnia pulex</name>
    <name type="common">Water flea</name>
    <dbReference type="NCBI Taxonomy" id="6669"/>
    <lineage>
        <taxon>Eukaryota</taxon>
        <taxon>Metazoa</taxon>
        <taxon>Ecdysozoa</taxon>
        <taxon>Arthropoda</taxon>
        <taxon>Crustacea</taxon>
        <taxon>Branchiopoda</taxon>
        <taxon>Diplostraca</taxon>
        <taxon>Cladocera</taxon>
        <taxon>Anomopoda</taxon>
        <taxon>Daphniidae</taxon>
        <taxon>Daphnia</taxon>
    </lineage>
</organism>
<evidence type="ECO:0000313" key="3">
    <source>
        <dbReference type="Proteomes" id="UP000000305"/>
    </source>
</evidence>
<feature type="region of interest" description="Disordered" evidence="1">
    <location>
        <begin position="172"/>
        <end position="193"/>
    </location>
</feature>
<gene>
    <name evidence="2" type="ORF">DAPPUDRAFT_258355</name>
</gene>
<reference evidence="2 3" key="1">
    <citation type="journal article" date="2011" name="Science">
        <title>The ecoresponsive genome of Daphnia pulex.</title>
        <authorList>
            <person name="Colbourne J.K."/>
            <person name="Pfrender M.E."/>
            <person name="Gilbert D."/>
            <person name="Thomas W.K."/>
            <person name="Tucker A."/>
            <person name="Oakley T.H."/>
            <person name="Tokishita S."/>
            <person name="Aerts A."/>
            <person name="Arnold G.J."/>
            <person name="Basu M.K."/>
            <person name="Bauer D.J."/>
            <person name="Caceres C.E."/>
            <person name="Carmel L."/>
            <person name="Casola C."/>
            <person name="Choi J.H."/>
            <person name="Detter J.C."/>
            <person name="Dong Q."/>
            <person name="Dusheyko S."/>
            <person name="Eads B.D."/>
            <person name="Frohlich T."/>
            <person name="Geiler-Samerotte K.A."/>
            <person name="Gerlach D."/>
            <person name="Hatcher P."/>
            <person name="Jogdeo S."/>
            <person name="Krijgsveld J."/>
            <person name="Kriventseva E.V."/>
            <person name="Kultz D."/>
            <person name="Laforsch C."/>
            <person name="Lindquist E."/>
            <person name="Lopez J."/>
            <person name="Manak J.R."/>
            <person name="Muller J."/>
            <person name="Pangilinan J."/>
            <person name="Patwardhan R.P."/>
            <person name="Pitluck S."/>
            <person name="Pritham E.J."/>
            <person name="Rechtsteiner A."/>
            <person name="Rho M."/>
            <person name="Rogozin I.B."/>
            <person name="Sakarya O."/>
            <person name="Salamov A."/>
            <person name="Schaack S."/>
            <person name="Shapiro H."/>
            <person name="Shiga Y."/>
            <person name="Skalitzky C."/>
            <person name="Smith Z."/>
            <person name="Souvorov A."/>
            <person name="Sung W."/>
            <person name="Tang Z."/>
            <person name="Tsuchiya D."/>
            <person name="Tu H."/>
            <person name="Vos H."/>
            <person name="Wang M."/>
            <person name="Wolf Y.I."/>
            <person name="Yamagata H."/>
            <person name="Yamada T."/>
            <person name="Ye Y."/>
            <person name="Shaw J.R."/>
            <person name="Andrews J."/>
            <person name="Crease T.J."/>
            <person name="Tang H."/>
            <person name="Lucas S.M."/>
            <person name="Robertson H.M."/>
            <person name="Bork P."/>
            <person name="Koonin E.V."/>
            <person name="Zdobnov E.M."/>
            <person name="Grigoriev I.V."/>
            <person name="Lynch M."/>
            <person name="Boore J.L."/>
        </authorList>
    </citation>
    <scope>NUCLEOTIDE SEQUENCE [LARGE SCALE GENOMIC DNA]</scope>
</reference>
<dbReference type="AlphaFoldDB" id="E9HF88"/>
<evidence type="ECO:0000313" key="2">
    <source>
        <dbReference type="EMBL" id="EFX69604.1"/>
    </source>
</evidence>
<dbReference type="PhylomeDB" id="E9HF88"/>
<proteinExistence type="predicted"/>
<keyword evidence="3" id="KW-1185">Reference proteome</keyword>
<accession>E9HF88</accession>
<dbReference type="Proteomes" id="UP000000305">
    <property type="component" value="Unassembled WGS sequence"/>
</dbReference>
<dbReference type="KEGG" id="dpx:DAPPUDRAFT_258355"/>
<dbReference type="HOGENOM" id="CLU_1410134_0_0_1"/>
<dbReference type="InParanoid" id="E9HF88"/>
<name>E9HF88_DAPPU</name>
<sequence length="193" mass="21473">MQTINQFNGGWFSDIIKTRDLQAASLLLNQYNGENPQRMRPNSPAQSATGSPIVCLGTFQATIDWPVDVNESSPATATVHVIEKLKQAVICTTTQWRLGMVHDGYPRAKINMLKRYPSPAKKKADLASLMDEYPRVFDGICRAMSRQPCHFSLKEGASPVKMHGSRPVSEQLINHSEKNWPSKGPKASSGMFR</sequence>
<protein>
    <submittedName>
        <fullName evidence="2">Uncharacterized protein</fullName>
    </submittedName>
</protein>
<dbReference type="EMBL" id="GL732634">
    <property type="protein sequence ID" value="EFX69604.1"/>
    <property type="molecule type" value="Genomic_DNA"/>
</dbReference>
<evidence type="ECO:0000256" key="1">
    <source>
        <dbReference type="SAM" id="MobiDB-lite"/>
    </source>
</evidence>